<proteinExistence type="predicted"/>
<dbReference type="Gene3D" id="1.10.260.40">
    <property type="entry name" value="lambda repressor-like DNA-binding domains"/>
    <property type="match status" value="1"/>
</dbReference>
<organism evidence="2 3">
    <name type="scientific">Candidatus Alistipes intestinigallinarum</name>
    <dbReference type="NCBI Taxonomy" id="2838440"/>
    <lineage>
        <taxon>Bacteria</taxon>
        <taxon>Pseudomonadati</taxon>
        <taxon>Bacteroidota</taxon>
        <taxon>Bacteroidia</taxon>
        <taxon>Bacteroidales</taxon>
        <taxon>Rikenellaceae</taxon>
        <taxon>Alistipes</taxon>
    </lineage>
</organism>
<dbReference type="PROSITE" id="PS50943">
    <property type="entry name" value="HTH_CROC1"/>
    <property type="match status" value="1"/>
</dbReference>
<protein>
    <submittedName>
        <fullName evidence="2">Helix-turn-helix domain-containing protein</fullName>
    </submittedName>
</protein>
<dbReference type="InterPro" id="IPR010982">
    <property type="entry name" value="Lambda_DNA-bd_dom_sf"/>
</dbReference>
<dbReference type="SMART" id="SM00530">
    <property type="entry name" value="HTH_XRE"/>
    <property type="match status" value="1"/>
</dbReference>
<sequence>MTVKPKSEFDQYVSAAVRQKRIAQDITQADLAIGIGVTDGFISQVESPKSPSKYNLNHLNKIAKYLGCSPRDFLPEKPL</sequence>
<gene>
    <name evidence="2" type="ORF">H9828_04100</name>
</gene>
<dbReference type="EMBL" id="DXDA01000035">
    <property type="protein sequence ID" value="HIY68580.1"/>
    <property type="molecule type" value="Genomic_DNA"/>
</dbReference>
<comment type="caution">
    <text evidence="2">The sequence shown here is derived from an EMBL/GenBank/DDBJ whole genome shotgun (WGS) entry which is preliminary data.</text>
</comment>
<evidence type="ECO:0000313" key="3">
    <source>
        <dbReference type="Proteomes" id="UP000886844"/>
    </source>
</evidence>
<evidence type="ECO:0000259" key="1">
    <source>
        <dbReference type="PROSITE" id="PS50943"/>
    </source>
</evidence>
<reference evidence="2" key="2">
    <citation type="submission" date="2021-04" db="EMBL/GenBank/DDBJ databases">
        <authorList>
            <person name="Gilroy R."/>
        </authorList>
    </citation>
    <scope>NUCLEOTIDE SEQUENCE</scope>
    <source>
        <strain evidence="2">5134</strain>
    </source>
</reference>
<dbReference type="Pfam" id="PF13443">
    <property type="entry name" value="HTH_26"/>
    <property type="match status" value="1"/>
</dbReference>
<dbReference type="GO" id="GO:0003677">
    <property type="term" value="F:DNA binding"/>
    <property type="evidence" value="ECO:0007669"/>
    <property type="project" value="InterPro"/>
</dbReference>
<dbReference type="SUPFAM" id="SSF47413">
    <property type="entry name" value="lambda repressor-like DNA-binding domains"/>
    <property type="match status" value="1"/>
</dbReference>
<evidence type="ECO:0000313" key="2">
    <source>
        <dbReference type="EMBL" id="HIY68580.1"/>
    </source>
</evidence>
<dbReference type="CDD" id="cd00093">
    <property type="entry name" value="HTH_XRE"/>
    <property type="match status" value="1"/>
</dbReference>
<accession>A0A9D1Z0Q4</accession>
<dbReference type="InterPro" id="IPR001387">
    <property type="entry name" value="Cro/C1-type_HTH"/>
</dbReference>
<name>A0A9D1Z0Q4_9BACT</name>
<feature type="domain" description="HTH cro/C1-type" evidence="1">
    <location>
        <begin position="17"/>
        <end position="73"/>
    </location>
</feature>
<reference evidence="2" key="1">
    <citation type="journal article" date="2021" name="PeerJ">
        <title>Extensive microbial diversity within the chicken gut microbiome revealed by metagenomics and culture.</title>
        <authorList>
            <person name="Gilroy R."/>
            <person name="Ravi A."/>
            <person name="Getino M."/>
            <person name="Pursley I."/>
            <person name="Horton D.L."/>
            <person name="Alikhan N.F."/>
            <person name="Baker D."/>
            <person name="Gharbi K."/>
            <person name="Hall N."/>
            <person name="Watson M."/>
            <person name="Adriaenssens E.M."/>
            <person name="Foster-Nyarko E."/>
            <person name="Jarju S."/>
            <person name="Secka A."/>
            <person name="Antonio M."/>
            <person name="Oren A."/>
            <person name="Chaudhuri R.R."/>
            <person name="La Ragione R."/>
            <person name="Hildebrand F."/>
            <person name="Pallen M.J."/>
        </authorList>
    </citation>
    <scope>NUCLEOTIDE SEQUENCE</scope>
    <source>
        <strain evidence="2">5134</strain>
    </source>
</reference>
<dbReference type="AlphaFoldDB" id="A0A9D1Z0Q4"/>
<dbReference type="Proteomes" id="UP000886844">
    <property type="component" value="Unassembled WGS sequence"/>
</dbReference>